<comment type="caution">
    <text evidence="2">The sequence shown here is derived from an EMBL/GenBank/DDBJ whole genome shotgun (WGS) entry which is preliminary data.</text>
</comment>
<dbReference type="InterPro" id="IPR027843">
    <property type="entry name" value="DUF4440"/>
</dbReference>
<keyword evidence="3" id="KW-1185">Reference proteome</keyword>
<dbReference type="Proteomes" id="UP000555407">
    <property type="component" value="Unassembled WGS sequence"/>
</dbReference>
<dbReference type="InterPro" id="IPR032710">
    <property type="entry name" value="NTF2-like_dom_sf"/>
</dbReference>
<dbReference type="Pfam" id="PF14534">
    <property type="entry name" value="DUF4440"/>
    <property type="match status" value="1"/>
</dbReference>
<dbReference type="AlphaFoldDB" id="A0A7X5VFK6"/>
<dbReference type="RefSeq" id="WP_167213404.1">
    <property type="nucleotide sequence ID" value="NZ_JAASRO010000001.1"/>
</dbReference>
<dbReference type="SUPFAM" id="SSF54427">
    <property type="entry name" value="NTF2-like"/>
    <property type="match status" value="1"/>
</dbReference>
<dbReference type="EMBL" id="JAASRO010000001">
    <property type="protein sequence ID" value="NIK60324.1"/>
    <property type="molecule type" value="Genomic_DNA"/>
</dbReference>
<gene>
    <name evidence="2" type="ORF">BJY22_006041</name>
</gene>
<evidence type="ECO:0000313" key="2">
    <source>
        <dbReference type="EMBL" id="NIK60324.1"/>
    </source>
</evidence>
<proteinExistence type="predicted"/>
<organism evidence="2 3">
    <name type="scientific">Kribbella shirazensis</name>
    <dbReference type="NCBI Taxonomy" id="1105143"/>
    <lineage>
        <taxon>Bacteria</taxon>
        <taxon>Bacillati</taxon>
        <taxon>Actinomycetota</taxon>
        <taxon>Actinomycetes</taxon>
        <taxon>Propionibacteriales</taxon>
        <taxon>Kribbellaceae</taxon>
        <taxon>Kribbella</taxon>
    </lineage>
</organism>
<feature type="domain" description="DUF4440" evidence="1">
    <location>
        <begin position="5"/>
        <end position="111"/>
    </location>
</feature>
<accession>A0A7X5VFK6</accession>
<evidence type="ECO:0000313" key="3">
    <source>
        <dbReference type="Proteomes" id="UP000555407"/>
    </source>
</evidence>
<name>A0A7X5VFK6_9ACTN</name>
<reference evidence="2 3" key="1">
    <citation type="submission" date="2020-03" db="EMBL/GenBank/DDBJ databases">
        <title>Sequencing the genomes of 1000 actinobacteria strains.</title>
        <authorList>
            <person name="Klenk H.-P."/>
        </authorList>
    </citation>
    <scope>NUCLEOTIDE SEQUENCE [LARGE SCALE GENOMIC DNA]</scope>
    <source>
        <strain evidence="2 3">DSM 45490</strain>
    </source>
</reference>
<protein>
    <recommendedName>
        <fullName evidence="1">DUF4440 domain-containing protein</fullName>
    </recommendedName>
</protein>
<dbReference type="Gene3D" id="3.10.450.50">
    <property type="match status" value="1"/>
</dbReference>
<sequence>MNEKLLQLEDLLWKANREGDGDFYEKYLLDDAVAVTKFGIIDKATAVPGIRINHNPFVRTDRSDEQVIVVDEHTAIVTYRVDVTALVDGNEVALPSYASTVWTDVHGDWRIAFHQQTAL</sequence>
<evidence type="ECO:0000259" key="1">
    <source>
        <dbReference type="Pfam" id="PF14534"/>
    </source>
</evidence>